<dbReference type="OrthoDB" id="9767864at2"/>
<dbReference type="InterPro" id="IPR052042">
    <property type="entry name" value="Tail_sheath_structural"/>
</dbReference>
<evidence type="ECO:0000256" key="1">
    <source>
        <dbReference type="ARBA" id="ARBA00008005"/>
    </source>
</evidence>
<evidence type="ECO:0000259" key="3">
    <source>
        <dbReference type="Pfam" id="PF17482"/>
    </source>
</evidence>
<feature type="domain" description="Tail sheath protein C-terminal" evidence="3">
    <location>
        <begin position="495"/>
        <end position="595"/>
    </location>
</feature>
<dbReference type="InterPro" id="IPR020287">
    <property type="entry name" value="Tail_sheath_C"/>
</dbReference>
<evidence type="ECO:0000313" key="5">
    <source>
        <dbReference type="Proteomes" id="UP000199119"/>
    </source>
</evidence>
<feature type="compositionally biased region" description="Low complexity" evidence="2">
    <location>
        <begin position="93"/>
        <end position="103"/>
    </location>
</feature>
<dbReference type="PANTHER" id="PTHR35861">
    <property type="match status" value="1"/>
</dbReference>
<dbReference type="Proteomes" id="UP000199119">
    <property type="component" value="Unassembled WGS sequence"/>
</dbReference>
<protein>
    <recommendedName>
        <fullName evidence="3">Tail sheath protein C-terminal domain-containing protein</fullName>
    </recommendedName>
</protein>
<dbReference type="STRING" id="1177982.SAMN04489711_10568"/>
<keyword evidence="5" id="KW-1185">Reference proteome</keyword>
<dbReference type="Gene3D" id="3.40.50.11780">
    <property type="match status" value="1"/>
</dbReference>
<sequence>MSTSVSAYLNRSTPGVYINEIASSGISIVGVETAVPIFIGYTEVAGDPATGRPLYDTAVPISSMAEFIQHFGGPIPMRYQVVALGDSSPFPSSSGYSGSTSGGAHDRPAVQQPPSFHAAFSDANGAISTQPFLLQSAALAGEPRRFNLYWSMQAFFANGGGKCFVVSVGSYWANEFPTPGSLPAPIPVSWTAGTIELGDPSGALDSGKPGLNVGLSVAGNTIGPTMIVVPEACQLSRPDYASMACNMLQQASRRQDRMAILELPGALTADTCEAMQAAQTELSEAIAPQVSSVSYGACYGPALRTSIVGTADILYTCLQAPDGDNRTLNNLLTTQATALYVGHPDALADLQSAIAAAFPVSASATGKAYSIGGGYAPAPTDGTALAQWMASLNQRLLNALPLFQQIAQLIAADMNVLPPSALLAGVWTTSDNLNGVWSAPANLALASVAAPLYAMTDAEQSGFNVPTNGEAINIVRALPSRGNVVWGARTLDGNSDDYRYIQVRRTLIYLEQSIKLALQSYVFAANDAATWATVTAAIGSFLTGVWQQGGLTGSQPSEAFSVSCGLGSTMTAQNVLDGNMLVAVSLQMIRPGEFIEIMFTQAMSG</sequence>
<proteinExistence type="inferred from homology"/>
<dbReference type="AlphaFoldDB" id="A0A1I2D9Y9"/>
<organism evidence="4 5">
    <name type="scientific">Paracidovorax wautersii</name>
    <dbReference type="NCBI Taxonomy" id="1177982"/>
    <lineage>
        <taxon>Bacteria</taxon>
        <taxon>Pseudomonadati</taxon>
        <taxon>Pseudomonadota</taxon>
        <taxon>Betaproteobacteria</taxon>
        <taxon>Burkholderiales</taxon>
        <taxon>Comamonadaceae</taxon>
        <taxon>Paracidovorax</taxon>
    </lineage>
</organism>
<gene>
    <name evidence="4" type="ORF">SAMN04489711_10568</name>
</gene>
<accession>A0A1I2D9Y9</accession>
<dbReference type="Pfam" id="PF17482">
    <property type="entry name" value="Phage_sheath_1C"/>
    <property type="match status" value="1"/>
</dbReference>
<dbReference type="PANTHER" id="PTHR35861:SF1">
    <property type="entry name" value="PHAGE TAIL SHEATH PROTEIN"/>
    <property type="match status" value="1"/>
</dbReference>
<name>A0A1I2D9Y9_9BURK</name>
<evidence type="ECO:0000313" key="4">
    <source>
        <dbReference type="EMBL" id="SFE77279.1"/>
    </source>
</evidence>
<dbReference type="RefSeq" id="WP_139222790.1">
    <property type="nucleotide sequence ID" value="NZ_FONX01000005.1"/>
</dbReference>
<feature type="region of interest" description="Disordered" evidence="2">
    <location>
        <begin position="93"/>
        <end position="115"/>
    </location>
</feature>
<dbReference type="EMBL" id="FONX01000005">
    <property type="protein sequence ID" value="SFE77279.1"/>
    <property type="molecule type" value="Genomic_DNA"/>
</dbReference>
<comment type="similarity">
    <text evidence="1">Belongs to the myoviridae tail sheath protein family.</text>
</comment>
<evidence type="ECO:0000256" key="2">
    <source>
        <dbReference type="SAM" id="MobiDB-lite"/>
    </source>
</evidence>
<reference evidence="5" key="1">
    <citation type="submission" date="2016-10" db="EMBL/GenBank/DDBJ databases">
        <authorList>
            <person name="Varghese N."/>
            <person name="Submissions S."/>
        </authorList>
    </citation>
    <scope>NUCLEOTIDE SEQUENCE [LARGE SCALE GENOMIC DNA]</scope>
    <source>
        <strain evidence="5">DSM 27981</strain>
    </source>
</reference>